<dbReference type="Proteomes" id="UP000501568">
    <property type="component" value="Chromosome"/>
</dbReference>
<dbReference type="AlphaFoldDB" id="A0A6G6Y3Q2"/>
<evidence type="ECO:0000313" key="2">
    <source>
        <dbReference type="EMBL" id="QIG79545.1"/>
    </source>
</evidence>
<organism evidence="2 3">
    <name type="scientific">Stakelama tenebrarum</name>
    <dbReference type="NCBI Taxonomy" id="2711215"/>
    <lineage>
        <taxon>Bacteria</taxon>
        <taxon>Pseudomonadati</taxon>
        <taxon>Pseudomonadota</taxon>
        <taxon>Alphaproteobacteria</taxon>
        <taxon>Sphingomonadales</taxon>
        <taxon>Sphingomonadaceae</taxon>
        <taxon>Stakelama</taxon>
    </lineage>
</organism>
<feature type="domain" description="Glucosamine inositolphosphorylceramide transferase 1 N-terminal" evidence="1">
    <location>
        <begin position="40"/>
        <end position="241"/>
    </location>
</feature>
<dbReference type="RefSeq" id="WP_165326545.1">
    <property type="nucleotide sequence ID" value="NZ_CP049109.1"/>
</dbReference>
<dbReference type="GO" id="GO:0016740">
    <property type="term" value="F:transferase activity"/>
    <property type="evidence" value="ECO:0007669"/>
    <property type="project" value="UniProtKB-KW"/>
</dbReference>
<dbReference type="InterPro" id="IPR056442">
    <property type="entry name" value="GINT1_N"/>
</dbReference>
<dbReference type="EMBL" id="CP049109">
    <property type="protein sequence ID" value="QIG79545.1"/>
    <property type="molecule type" value="Genomic_DNA"/>
</dbReference>
<reference evidence="2 3" key="1">
    <citation type="submission" date="2020-02" db="EMBL/GenBank/DDBJ databases">
        <authorList>
            <person name="Zheng R.K."/>
            <person name="Sun C.M."/>
        </authorList>
    </citation>
    <scope>NUCLEOTIDE SEQUENCE [LARGE SCALE GENOMIC DNA]</scope>
    <source>
        <strain evidence="3">zrk23</strain>
    </source>
</reference>
<evidence type="ECO:0000259" key="1">
    <source>
        <dbReference type="Pfam" id="PF24793"/>
    </source>
</evidence>
<dbReference type="Pfam" id="PF24793">
    <property type="entry name" value="GINT1_N"/>
    <property type="match status" value="1"/>
</dbReference>
<sequence>MVQVKKDFWLPVLIDAPVAEVIGRTSLDGLTVHAFPERDPLCYSADPFALPHEDGLCVFVEHFDYRTAKGVIDLIRLDDRYRIVERRTVLEESWHLSYPFIFYAEGAHWMLPEAADSGTLNLYRAARFPYGWEIAARIRLDPAPIDATPFFHEGLWWIAYAPALSPSERLSQLFFAFAERLTGPWTEHPANPVRCGADGARPGGTPITIDGRLHLPVQDCSRTYGGAVRLLRIDTLGPDRIETEIGPPLALFPEMAPHIDGCHTLAAVGDVTLMDFKRRRISLSALWQRPRRELARLIGGGQGSGA</sequence>
<accession>A0A6G6Y3Q2</accession>
<evidence type="ECO:0000313" key="3">
    <source>
        <dbReference type="Proteomes" id="UP000501568"/>
    </source>
</evidence>
<keyword evidence="2" id="KW-0808">Transferase</keyword>
<protein>
    <submittedName>
        <fullName evidence="2">Formyl transferase</fullName>
    </submittedName>
</protein>
<name>A0A6G6Y3Q2_9SPHN</name>
<dbReference type="KEGG" id="spzr:G5C33_06910"/>
<dbReference type="SUPFAM" id="SSF75005">
    <property type="entry name" value="Arabinanase/levansucrase/invertase"/>
    <property type="match status" value="1"/>
</dbReference>
<proteinExistence type="predicted"/>
<dbReference type="InterPro" id="IPR023296">
    <property type="entry name" value="Glyco_hydro_beta-prop_sf"/>
</dbReference>
<gene>
    <name evidence="2" type="ORF">G5C33_06910</name>
</gene>
<keyword evidence="3" id="KW-1185">Reference proteome</keyword>